<evidence type="ECO:0000256" key="3">
    <source>
        <dbReference type="ARBA" id="ARBA00011160"/>
    </source>
</evidence>
<dbReference type="eggNOG" id="COG2177">
    <property type="taxonomic scope" value="Bacteria"/>
</dbReference>
<evidence type="ECO:0000259" key="14">
    <source>
        <dbReference type="Pfam" id="PF02687"/>
    </source>
</evidence>
<comment type="subcellular location">
    <subcellularLocation>
        <location evidence="1">Cell inner membrane</location>
        <topology evidence="1">Multi-pass membrane protein</topology>
    </subcellularLocation>
</comment>
<evidence type="ECO:0000256" key="13">
    <source>
        <dbReference type="SAM" id="Phobius"/>
    </source>
</evidence>
<evidence type="ECO:0000256" key="12">
    <source>
        <dbReference type="PIRNR" id="PIRNR003097"/>
    </source>
</evidence>
<evidence type="ECO:0000256" key="10">
    <source>
        <dbReference type="ARBA" id="ARBA00023136"/>
    </source>
</evidence>
<comment type="similarity">
    <text evidence="2 12">Belongs to the ABC-4 integral membrane protein family. FtsX subfamily.</text>
</comment>
<keyword evidence="11 12" id="KW-0131">Cell cycle</keyword>
<dbReference type="GO" id="GO:0032153">
    <property type="term" value="C:cell division site"/>
    <property type="evidence" value="ECO:0007669"/>
    <property type="project" value="TreeGrafter"/>
</dbReference>
<dbReference type="Pfam" id="PF02687">
    <property type="entry name" value="FtsX"/>
    <property type="match status" value="1"/>
</dbReference>
<evidence type="ECO:0000256" key="4">
    <source>
        <dbReference type="ARBA" id="ARBA00021907"/>
    </source>
</evidence>
<comment type="subunit">
    <text evidence="3">Forms a membrane-associated complex with FtsE.</text>
</comment>
<feature type="transmembrane region" description="Helical" evidence="13">
    <location>
        <begin position="43"/>
        <end position="63"/>
    </location>
</feature>
<feature type="transmembrane region" description="Helical" evidence="13">
    <location>
        <begin position="236"/>
        <end position="257"/>
    </location>
</feature>
<proteinExistence type="inferred from homology"/>
<keyword evidence="8 13" id="KW-0812">Transmembrane</keyword>
<reference evidence="16 17" key="1">
    <citation type="journal article" date="2014" name="MBio">
        <title>Differential genome evolution between companion symbionts in an insect-bacterial symbiosis.</title>
        <authorList>
            <person name="Bennett G.M."/>
            <person name="McCutcheon J.P."/>
            <person name="MacDonald B.R."/>
            <person name="Romanovicz D."/>
            <person name="Moran N.A."/>
        </authorList>
    </citation>
    <scope>NUCLEOTIDE SEQUENCE [LARGE SCALE GENOMIC DNA]</scope>
    <source>
        <strain evidence="16 17">BGSS</strain>
    </source>
</reference>
<feature type="transmembrane region" description="Helical" evidence="13">
    <location>
        <begin position="292"/>
        <end position="311"/>
    </location>
</feature>
<dbReference type="PANTHER" id="PTHR47755">
    <property type="entry name" value="CELL DIVISION PROTEIN FTSX"/>
    <property type="match status" value="1"/>
</dbReference>
<dbReference type="GO" id="GO:0051301">
    <property type="term" value="P:cell division"/>
    <property type="evidence" value="ECO:0007669"/>
    <property type="project" value="UniProtKB-KW"/>
</dbReference>
<evidence type="ECO:0000313" key="16">
    <source>
        <dbReference type="EMBL" id="AIN46956.1"/>
    </source>
</evidence>
<dbReference type="InterPro" id="IPR040690">
    <property type="entry name" value="FtsX_ECD"/>
</dbReference>
<dbReference type="Gene3D" id="3.30.70.3040">
    <property type="match status" value="1"/>
</dbReference>
<name>A0A088N0U1_9GAMM</name>
<dbReference type="AlphaFoldDB" id="A0A088N0U1"/>
<evidence type="ECO:0000256" key="7">
    <source>
        <dbReference type="ARBA" id="ARBA00022618"/>
    </source>
</evidence>
<keyword evidence="6 12" id="KW-0997">Cell inner membrane</keyword>
<dbReference type="EMBL" id="CP008985">
    <property type="protein sequence ID" value="AIN46956.1"/>
    <property type="molecule type" value="Genomic_DNA"/>
</dbReference>
<keyword evidence="10 12" id="KW-0472">Membrane</keyword>
<dbReference type="GO" id="GO:0005886">
    <property type="term" value="C:plasma membrane"/>
    <property type="evidence" value="ECO:0007669"/>
    <property type="project" value="UniProtKB-SubCell"/>
</dbReference>
<dbReference type="Pfam" id="PF18075">
    <property type="entry name" value="FtsX_ECD"/>
    <property type="match status" value="1"/>
</dbReference>
<evidence type="ECO:0000256" key="6">
    <source>
        <dbReference type="ARBA" id="ARBA00022519"/>
    </source>
</evidence>
<feature type="transmembrane region" description="Helical" evidence="13">
    <location>
        <begin position="194"/>
        <end position="216"/>
    </location>
</feature>
<evidence type="ECO:0000256" key="5">
    <source>
        <dbReference type="ARBA" id="ARBA00022475"/>
    </source>
</evidence>
<evidence type="ECO:0000313" key="17">
    <source>
        <dbReference type="Proteomes" id="UP000067325"/>
    </source>
</evidence>
<protein>
    <recommendedName>
        <fullName evidence="4 12">Cell division protein FtsX</fullName>
    </recommendedName>
</protein>
<dbReference type="NCBIfam" id="TIGR00439">
    <property type="entry name" value="FtsX_Gneg"/>
    <property type="match status" value="1"/>
</dbReference>
<keyword evidence="7 12" id="KW-0132">Cell division</keyword>
<dbReference type="InterPro" id="IPR004513">
    <property type="entry name" value="FtsX"/>
</dbReference>
<evidence type="ECO:0000256" key="2">
    <source>
        <dbReference type="ARBA" id="ARBA00007379"/>
    </source>
</evidence>
<sequence>MDYKVYQRARLKSKKRSWCWKEQWRYAWLNTIVDMWRQPLTTLFTIIFIAISFTLPSLSYLVWKNISKAAEQWYPTPQLTAYLDKELDDDAAIKIIERLKQESGVYKVNYLSREEAMDEFSHWSGFSNAINMLEDNPLPAVAIITPKLSFQQAEILKKLCDKLAGFKGIYEVRMDDSWFTRLAAFTDLISQISVVISILMIVTTFLVIGNSIRISIFNRRNTINVMKFIGAADSFILWPFLNSGVLLGVIGAILSVIFSTTLEWQLNSVVAKVAAVFGTTFVLYGLSWDEVVLLLLLSAIMGWLAAWLATIQHLRHFTPD</sequence>
<evidence type="ECO:0000256" key="11">
    <source>
        <dbReference type="ARBA" id="ARBA00023306"/>
    </source>
</evidence>
<evidence type="ECO:0000259" key="15">
    <source>
        <dbReference type="Pfam" id="PF18075"/>
    </source>
</evidence>
<evidence type="ECO:0000256" key="8">
    <source>
        <dbReference type="ARBA" id="ARBA00022692"/>
    </source>
</evidence>
<organism evidence="16 17">
    <name type="scientific">Candidatus Palibaumannia cicadellinicola</name>
    <dbReference type="NCBI Taxonomy" id="186490"/>
    <lineage>
        <taxon>Bacteria</taxon>
        <taxon>Pseudomonadati</taxon>
        <taxon>Pseudomonadota</taxon>
        <taxon>Gammaproteobacteria</taxon>
        <taxon>Candidatus Palibaumannia</taxon>
    </lineage>
</organism>
<dbReference type="PIRSF" id="PIRSF003097">
    <property type="entry name" value="FtsX"/>
    <property type="match status" value="1"/>
</dbReference>
<keyword evidence="9 13" id="KW-1133">Transmembrane helix</keyword>
<dbReference type="PANTHER" id="PTHR47755:SF1">
    <property type="entry name" value="CELL DIVISION PROTEIN FTSX"/>
    <property type="match status" value="1"/>
</dbReference>
<feature type="domain" description="FtsX extracellular" evidence="15">
    <location>
        <begin position="78"/>
        <end position="172"/>
    </location>
</feature>
<dbReference type="InterPro" id="IPR003838">
    <property type="entry name" value="ABC3_permease_C"/>
</dbReference>
<gene>
    <name evidence="16" type="ORF">IM45_140</name>
</gene>
<dbReference type="RefSeq" id="WP_038497808.1">
    <property type="nucleotide sequence ID" value="NZ_CP008985.1"/>
</dbReference>
<dbReference type="InterPro" id="IPR047590">
    <property type="entry name" value="FtsX_proteobact-type"/>
</dbReference>
<accession>A0A088N0U1</accession>
<evidence type="ECO:0000256" key="1">
    <source>
        <dbReference type="ARBA" id="ARBA00004429"/>
    </source>
</evidence>
<dbReference type="OrthoDB" id="9813411at2"/>
<feature type="transmembrane region" description="Helical" evidence="13">
    <location>
        <begin position="269"/>
        <end position="286"/>
    </location>
</feature>
<dbReference type="KEGG" id="bcib:IM45_140"/>
<dbReference type="Proteomes" id="UP000067325">
    <property type="component" value="Chromosome"/>
</dbReference>
<keyword evidence="5 12" id="KW-1003">Cell membrane</keyword>
<comment type="function">
    <text evidence="12">Part of the ABC transporter FtsEX involved in cellular division.</text>
</comment>
<evidence type="ECO:0000256" key="9">
    <source>
        <dbReference type="ARBA" id="ARBA00022989"/>
    </source>
</evidence>
<feature type="domain" description="ABC3 transporter permease C-terminal" evidence="14">
    <location>
        <begin position="195"/>
        <end position="312"/>
    </location>
</feature>